<protein>
    <submittedName>
        <fullName evidence="2">Uncharacterized protein</fullName>
    </submittedName>
</protein>
<reference evidence="2 3" key="1">
    <citation type="submission" date="2017-09" db="EMBL/GenBank/DDBJ databases">
        <title>Arcobacter canalis sp. nov., a new species isolated from a water canal contaminated with urban sewage.</title>
        <authorList>
            <person name="Perez-Cataluna A."/>
            <person name="Salas-Masso N."/>
            <person name="Figueras M.J."/>
        </authorList>
    </citation>
    <scope>NUCLEOTIDE SEQUENCE [LARGE SCALE GENOMIC DNA]</scope>
    <source>
        <strain evidence="2 3">F98-3</strain>
    </source>
</reference>
<dbReference type="AlphaFoldDB" id="A0A2G1DIL3"/>
<evidence type="ECO:0000313" key="4">
    <source>
        <dbReference type="Proteomes" id="UP000262712"/>
    </source>
</evidence>
<sequence>MIDKKQIQEEIIQQYSNHDDFDEILRDFSYDINLSKWAYLFATKKFETNHDLSRKVFHYALASSKDFRDYLDFAYYISKEDGLCDNTLAKEAYKLAITKATLLRDMRYIADTLSTKDNSFTDENMAKSVYKDAIKQSNTAYDYVSIAESLCDEKMLNDKEFAKEVYELAIKACENSDELEAIAQSVVQEDNLADETWALKIYSMSSLSK</sequence>
<dbReference type="KEGG" id="amol:AMOL_0877"/>
<dbReference type="RefSeq" id="WP_099342202.1">
    <property type="nucleotide sequence ID" value="NZ_CP032098.1"/>
</dbReference>
<dbReference type="Proteomes" id="UP000262712">
    <property type="component" value="Chromosome"/>
</dbReference>
<name>A0A2G1DIL3_9BACT</name>
<keyword evidence="3" id="KW-1185">Reference proteome</keyword>
<reference evidence="1 4" key="2">
    <citation type="submission" date="2018-08" db="EMBL/GenBank/DDBJ databases">
        <title>Complete genome of the Arcobacter molluscorum type strain LMG 25693.</title>
        <authorList>
            <person name="Miller W.G."/>
            <person name="Yee E."/>
            <person name="Bono J.L."/>
        </authorList>
    </citation>
    <scope>NUCLEOTIDE SEQUENCE [LARGE SCALE GENOMIC DNA]</scope>
    <source>
        <strain evidence="1 4">CECT 7696</strain>
    </source>
</reference>
<evidence type="ECO:0000313" key="2">
    <source>
        <dbReference type="EMBL" id="PHO18280.1"/>
    </source>
</evidence>
<proteinExistence type="predicted"/>
<dbReference type="EMBL" id="CP032098">
    <property type="protein sequence ID" value="AXX91871.1"/>
    <property type="molecule type" value="Genomic_DNA"/>
</dbReference>
<organism evidence="2 3">
    <name type="scientific">Malaciobacter molluscorum LMG 25693</name>
    <dbReference type="NCBI Taxonomy" id="870501"/>
    <lineage>
        <taxon>Bacteria</taxon>
        <taxon>Pseudomonadati</taxon>
        <taxon>Campylobacterota</taxon>
        <taxon>Epsilonproteobacteria</taxon>
        <taxon>Campylobacterales</taxon>
        <taxon>Arcobacteraceae</taxon>
        <taxon>Malaciobacter</taxon>
    </lineage>
</organism>
<dbReference type="Proteomes" id="UP000221222">
    <property type="component" value="Unassembled WGS sequence"/>
</dbReference>
<dbReference type="EMBL" id="NXFY01000007">
    <property type="protein sequence ID" value="PHO18280.1"/>
    <property type="molecule type" value="Genomic_DNA"/>
</dbReference>
<accession>A0A2G1DIL3</accession>
<evidence type="ECO:0000313" key="3">
    <source>
        <dbReference type="Proteomes" id="UP000221222"/>
    </source>
</evidence>
<evidence type="ECO:0000313" key="1">
    <source>
        <dbReference type="EMBL" id="AXX91871.1"/>
    </source>
</evidence>
<gene>
    <name evidence="1" type="ORF">AMOL_0877</name>
    <name evidence="2" type="ORF">CPU12_06055</name>
</gene>